<sequence length="595" mass="66180">MTSEVTDCLIEPAINERPMICVFDGDDQTLALLKKEGFNCSKATLGNLMRVPNTKRESQHLLQLTHSIPENFHEFDVAIVDLAPKEAESYDGTGHLDLKNVVGDKTYALLSEFPQQVFDFKPFGAHALLSKMEDFLSRSSILIVFADEQVNAKYQLVEITSARNNVCDVFTCSNIELYPGFPVVRNKAGSRLKASDGGAGVSGLLFKYMKGGSYKVVFEHPTIWDGGQRMSVPIKSFTPLASNDAGEIVAFGHEVNNGLVLVFPQVENKGAFLCELFNNHLAEIFPEVFPYSGNFGWLDDGSYPLPGELALLEHREQLDAKYQQDVADNEHALRAIKAEHIFLREMLTESGEKLVCAIATYLEWLGFDSVVNMDETDNDTLEEDLQIDCGDKLLVVEVKGIGGTSTDKACSQISKIKFRRAEQRGKFDVFGLYIVNHQRYVSPKNRKNPPFTEHQINDARLDKRGLLTTYDLYRAYFLILGNVLDKEFVRGRLFDYGVIDFYPSNMISIGRPSETLKKGRVLIFEIADVLLAAGMKLVAKKGDSYSVHEILSIQVDGVDVASVSSGEVGVMLDTGVPNRSEILLWGDNQAQATPV</sequence>
<dbReference type="EMBL" id="CP093428">
    <property type="protein sequence ID" value="WGK88052.1"/>
    <property type="molecule type" value="Genomic_DNA"/>
</dbReference>
<reference evidence="1 2" key="1">
    <citation type="submission" date="2022-03" db="EMBL/GenBank/DDBJ databases">
        <title>Plant growth promoting endophytes with ACC deaminase activity.</title>
        <authorList>
            <person name="Charles T."/>
            <person name="Van Dyk A."/>
            <person name="Cheng J."/>
            <person name="Heil J."/>
        </authorList>
    </citation>
    <scope>NUCLEOTIDE SEQUENCE [LARGE SCALE GENOMIC DNA]</scope>
    <source>
        <strain evidence="1 2">8R6</strain>
    </source>
</reference>
<evidence type="ECO:0000313" key="2">
    <source>
        <dbReference type="Proteomes" id="UP001243713"/>
    </source>
</evidence>
<accession>A0ABY8ML38</accession>
<keyword evidence="2" id="KW-1185">Reference proteome</keyword>
<name>A0ABY8ML38_9PSED</name>
<proteinExistence type="predicted"/>
<dbReference type="RefSeq" id="WP_280161318.1">
    <property type="nucleotide sequence ID" value="NZ_CP093428.1"/>
</dbReference>
<gene>
    <name evidence="1" type="ORF">MOQ58_16020</name>
</gene>
<organism evidence="1 2">
    <name type="scientific">Pseudomonas migulae</name>
    <dbReference type="NCBI Taxonomy" id="78543"/>
    <lineage>
        <taxon>Bacteria</taxon>
        <taxon>Pseudomonadati</taxon>
        <taxon>Pseudomonadota</taxon>
        <taxon>Gammaproteobacteria</taxon>
        <taxon>Pseudomonadales</taxon>
        <taxon>Pseudomonadaceae</taxon>
        <taxon>Pseudomonas</taxon>
    </lineage>
</organism>
<dbReference type="Proteomes" id="UP001243713">
    <property type="component" value="Chromosome"/>
</dbReference>
<evidence type="ECO:0000313" key="1">
    <source>
        <dbReference type="EMBL" id="WGK88052.1"/>
    </source>
</evidence>
<protein>
    <submittedName>
        <fullName evidence="1">Uncharacterized protein</fullName>
    </submittedName>
</protein>